<dbReference type="AlphaFoldDB" id="A0A0K9PZK0"/>
<keyword evidence="2" id="KW-0812">Transmembrane</keyword>
<dbReference type="PANTHER" id="PTHR34188:SF5">
    <property type="entry name" value="OS05G0131900 PROTEIN"/>
    <property type="match status" value="1"/>
</dbReference>
<evidence type="ECO:0000313" key="3">
    <source>
        <dbReference type="EMBL" id="KMZ74503.1"/>
    </source>
</evidence>
<comment type="caution">
    <text evidence="3">The sequence shown here is derived from an EMBL/GenBank/DDBJ whole genome shotgun (WGS) entry which is preliminary data.</text>
</comment>
<feature type="transmembrane region" description="Helical" evidence="2">
    <location>
        <begin position="155"/>
        <end position="174"/>
    </location>
</feature>
<feature type="compositionally biased region" description="Basic residues" evidence="1">
    <location>
        <begin position="84"/>
        <end position="95"/>
    </location>
</feature>
<feature type="region of interest" description="Disordered" evidence="1">
    <location>
        <begin position="70"/>
        <end position="109"/>
    </location>
</feature>
<accession>A0A0K9PZK0</accession>
<dbReference type="Proteomes" id="UP000036987">
    <property type="component" value="Unassembled WGS sequence"/>
</dbReference>
<name>A0A0K9PZK0_ZOSMR</name>
<keyword evidence="2" id="KW-0472">Membrane</keyword>
<organism evidence="3 4">
    <name type="scientific">Zostera marina</name>
    <name type="common">Eelgrass</name>
    <dbReference type="NCBI Taxonomy" id="29655"/>
    <lineage>
        <taxon>Eukaryota</taxon>
        <taxon>Viridiplantae</taxon>
        <taxon>Streptophyta</taxon>
        <taxon>Embryophyta</taxon>
        <taxon>Tracheophyta</taxon>
        <taxon>Spermatophyta</taxon>
        <taxon>Magnoliopsida</taxon>
        <taxon>Liliopsida</taxon>
        <taxon>Zosteraceae</taxon>
        <taxon>Zostera</taxon>
    </lineage>
</organism>
<dbReference type="PANTHER" id="PTHR34188">
    <property type="entry name" value="OS01G0299500 PROTEIN"/>
    <property type="match status" value="1"/>
</dbReference>
<keyword evidence="4" id="KW-1185">Reference proteome</keyword>
<evidence type="ECO:0000256" key="2">
    <source>
        <dbReference type="SAM" id="Phobius"/>
    </source>
</evidence>
<reference evidence="4" key="1">
    <citation type="journal article" date="2016" name="Nature">
        <title>The genome of the seagrass Zostera marina reveals angiosperm adaptation to the sea.</title>
        <authorList>
            <person name="Olsen J.L."/>
            <person name="Rouze P."/>
            <person name="Verhelst B."/>
            <person name="Lin Y.-C."/>
            <person name="Bayer T."/>
            <person name="Collen J."/>
            <person name="Dattolo E."/>
            <person name="De Paoli E."/>
            <person name="Dittami S."/>
            <person name="Maumus F."/>
            <person name="Michel G."/>
            <person name="Kersting A."/>
            <person name="Lauritano C."/>
            <person name="Lohaus R."/>
            <person name="Toepel M."/>
            <person name="Tonon T."/>
            <person name="Vanneste K."/>
            <person name="Amirebrahimi M."/>
            <person name="Brakel J."/>
            <person name="Bostroem C."/>
            <person name="Chovatia M."/>
            <person name="Grimwood J."/>
            <person name="Jenkins J.W."/>
            <person name="Jueterbock A."/>
            <person name="Mraz A."/>
            <person name="Stam W.T."/>
            <person name="Tice H."/>
            <person name="Bornberg-Bauer E."/>
            <person name="Green P.J."/>
            <person name="Pearson G.A."/>
            <person name="Procaccini G."/>
            <person name="Duarte C.M."/>
            <person name="Schmutz J."/>
            <person name="Reusch T.B.H."/>
            <person name="Van de Peer Y."/>
        </authorList>
    </citation>
    <scope>NUCLEOTIDE SEQUENCE [LARGE SCALE GENOMIC DNA]</scope>
    <source>
        <strain evidence="4">cv. Finnish</strain>
    </source>
</reference>
<gene>
    <name evidence="3" type="ORF">ZOSMA_127G00240</name>
</gene>
<evidence type="ECO:0000256" key="1">
    <source>
        <dbReference type="SAM" id="MobiDB-lite"/>
    </source>
</evidence>
<proteinExistence type="predicted"/>
<evidence type="ECO:0008006" key="5">
    <source>
        <dbReference type="Google" id="ProtNLM"/>
    </source>
</evidence>
<dbReference type="OrthoDB" id="1899142at2759"/>
<evidence type="ECO:0000313" key="4">
    <source>
        <dbReference type="Proteomes" id="UP000036987"/>
    </source>
</evidence>
<dbReference type="EMBL" id="LFYR01000304">
    <property type="protein sequence ID" value="KMZ74503.1"/>
    <property type="molecule type" value="Genomic_DNA"/>
</dbReference>
<protein>
    <recommendedName>
        <fullName evidence="5">Transmembrane protein</fullName>
    </recommendedName>
</protein>
<keyword evidence="2" id="KW-1133">Transmembrane helix</keyword>
<sequence>MDHTDLGGREEIIIDVDTSGEREFSIICNDDKIMRVQRDGTSNFSRGFPNSTGIMPLSNQEMGLVVGDKNKTDKSDIENPNNNNKKKNKKKKKNLKMSSKPPRPPKALSLDASEAKLVREISELAMLKRARMERMERMKALKKMKNAKTSSSSSIWPMIITILFCVVLFWQGLFSRSSSNLRFEGSPVSSVGNGELISVEYYNNSSRDKKSINSRSNLAASLYPTS</sequence>